<dbReference type="InterPro" id="IPR052560">
    <property type="entry name" value="RdDP_mobile_element"/>
</dbReference>
<dbReference type="SUPFAM" id="SSF56672">
    <property type="entry name" value="DNA/RNA polymerases"/>
    <property type="match status" value="1"/>
</dbReference>
<keyword evidence="3" id="KW-1185">Reference proteome</keyword>
<feature type="domain" description="Reverse transcriptase" evidence="1">
    <location>
        <begin position="284"/>
        <end position="553"/>
    </location>
</feature>
<name>A0A4Y2WUL6_ARAVE</name>
<proteinExistence type="predicted"/>
<sequence length="790" mass="91627">MNPCEICGEQHNIQSCTSPTMTCILCKGPHKTTDLKCPKREEERKFLKFKCLNRLSFIDARRKFQIDKKSYSSVASTSHNDLAQDKTHYVTKEELTQILNQQMLEQKSMFMEMINSQALLFQQTMDKYNEHIMKNISCITLTLKNITEETLKQNGNEVKRPPKSKKTKYEVPNLDSINKEAVEELSSINNSNLVLLLLQFLQCFQLNILLALALQRLSPLWSIKCRLNSCNEDNYYNNSFSVDEFDYVLQKTPNTSPGRDGITANFIKNLPTSFKSTLLSIYNEIWSIGEIPSEWQIAKILPILKPGRDSKNIQSYRPISLTSVVCKIFERLILNRFINTGIHRKFHPHHAGFLPQKDCNYIHSLVHHKIIQAKNDKKYFILIKLDIASAYDSVWKDGLMYKILQLGIKGNAAKWLHNFIQHRKFYVFWRNSASTMRSSYRSIPQGSVLSGFLFTTYMMDIFEAIHHKTECFIYADDILLCCSDSNLSSALKYMQFSLNKISQWCDTWKLNIQTEKCEAINFSNFKQMPSSHLKLYDQNIPWTSNIKILGLIFSANLSFKQHFLHLKKATIKRLNALKAIAANSWGARTTHLLQIVNATIRSKLEYGCHVFITSSKSKILTIEILYRTALRFATGLPKWTPIPILLKEAGQISLSLRIRMLAERFFLKNLSLGEISPLFHYLRPLTRRLRLRKPVPLSIRLSEQINKLGMDINFLIPSHPPLHKQEKIRFYLDTLPFQTKIYSNSIVQTLFNEYKNLYWKYKIIIATDASKSNENCSIASKRSVLNCHYP</sequence>
<evidence type="ECO:0000313" key="2">
    <source>
        <dbReference type="EMBL" id="GBO41083.1"/>
    </source>
</evidence>
<dbReference type="Gene3D" id="3.30.70.270">
    <property type="match status" value="1"/>
</dbReference>
<dbReference type="InterPro" id="IPR000477">
    <property type="entry name" value="RT_dom"/>
</dbReference>
<evidence type="ECO:0000313" key="3">
    <source>
        <dbReference type="Proteomes" id="UP000499080"/>
    </source>
</evidence>
<dbReference type="CDD" id="cd01650">
    <property type="entry name" value="RT_nLTR_like"/>
    <property type="match status" value="1"/>
</dbReference>
<dbReference type="Proteomes" id="UP000499080">
    <property type="component" value="Unassembled WGS sequence"/>
</dbReference>
<evidence type="ECO:0000259" key="1">
    <source>
        <dbReference type="PROSITE" id="PS50878"/>
    </source>
</evidence>
<organism evidence="2 3">
    <name type="scientific">Araneus ventricosus</name>
    <name type="common">Orbweaver spider</name>
    <name type="synonym">Epeira ventricosa</name>
    <dbReference type="NCBI Taxonomy" id="182803"/>
    <lineage>
        <taxon>Eukaryota</taxon>
        <taxon>Metazoa</taxon>
        <taxon>Ecdysozoa</taxon>
        <taxon>Arthropoda</taxon>
        <taxon>Chelicerata</taxon>
        <taxon>Arachnida</taxon>
        <taxon>Araneae</taxon>
        <taxon>Araneomorphae</taxon>
        <taxon>Entelegynae</taxon>
        <taxon>Araneoidea</taxon>
        <taxon>Araneidae</taxon>
        <taxon>Araneus</taxon>
    </lineage>
</organism>
<dbReference type="GO" id="GO:0003964">
    <property type="term" value="F:RNA-directed DNA polymerase activity"/>
    <property type="evidence" value="ECO:0007669"/>
    <property type="project" value="UniProtKB-KW"/>
</dbReference>
<dbReference type="PROSITE" id="PS50878">
    <property type="entry name" value="RT_POL"/>
    <property type="match status" value="1"/>
</dbReference>
<dbReference type="PANTHER" id="PTHR36688:SF1">
    <property type="entry name" value="ENDONUCLEASE_EXONUCLEASE_PHOSPHATASE DOMAIN-CONTAINING PROTEIN"/>
    <property type="match status" value="1"/>
</dbReference>
<dbReference type="InterPro" id="IPR043502">
    <property type="entry name" value="DNA/RNA_pol_sf"/>
</dbReference>
<dbReference type="AlphaFoldDB" id="A0A4Y2WUL6"/>
<protein>
    <submittedName>
        <fullName evidence="2">Putative RNA-directed DNA polymerase from transposon BS</fullName>
    </submittedName>
</protein>
<keyword evidence="2" id="KW-0548">Nucleotidyltransferase</keyword>
<gene>
    <name evidence="2" type="primary">RTase_361</name>
    <name evidence="2" type="ORF">AVEN_194685_1</name>
</gene>
<keyword evidence="2" id="KW-0808">Transferase</keyword>
<comment type="caution">
    <text evidence="2">The sequence shown here is derived from an EMBL/GenBank/DDBJ whole genome shotgun (WGS) entry which is preliminary data.</text>
</comment>
<dbReference type="PANTHER" id="PTHR36688">
    <property type="entry name" value="ENDO/EXONUCLEASE/PHOSPHATASE DOMAIN-CONTAINING PROTEIN"/>
    <property type="match status" value="1"/>
</dbReference>
<dbReference type="EMBL" id="BGPR01066559">
    <property type="protein sequence ID" value="GBO41083.1"/>
    <property type="molecule type" value="Genomic_DNA"/>
</dbReference>
<keyword evidence="2" id="KW-0695">RNA-directed DNA polymerase</keyword>
<dbReference type="InterPro" id="IPR043128">
    <property type="entry name" value="Rev_trsase/Diguanyl_cyclase"/>
</dbReference>
<accession>A0A4Y2WUL6</accession>
<dbReference type="OrthoDB" id="6437545at2759"/>
<dbReference type="Pfam" id="PF00078">
    <property type="entry name" value="RVT_1"/>
    <property type="match status" value="1"/>
</dbReference>
<reference evidence="2 3" key="1">
    <citation type="journal article" date="2019" name="Sci. Rep.">
        <title>Orb-weaving spider Araneus ventricosus genome elucidates the spidroin gene catalogue.</title>
        <authorList>
            <person name="Kono N."/>
            <person name="Nakamura H."/>
            <person name="Ohtoshi R."/>
            <person name="Moran D.A.P."/>
            <person name="Shinohara A."/>
            <person name="Yoshida Y."/>
            <person name="Fujiwara M."/>
            <person name="Mori M."/>
            <person name="Tomita M."/>
            <person name="Arakawa K."/>
        </authorList>
    </citation>
    <scope>NUCLEOTIDE SEQUENCE [LARGE SCALE GENOMIC DNA]</scope>
</reference>